<dbReference type="GO" id="GO:0022857">
    <property type="term" value="F:transmembrane transporter activity"/>
    <property type="evidence" value="ECO:0007669"/>
    <property type="project" value="InterPro"/>
</dbReference>
<dbReference type="InterPro" id="IPR058790">
    <property type="entry name" value="BSH_CusB"/>
</dbReference>
<comment type="caution">
    <text evidence="8">The sequence shown here is derived from an EMBL/GenBank/DDBJ whole genome shotgun (WGS) entry which is preliminary data.</text>
</comment>
<dbReference type="InterPro" id="IPR045800">
    <property type="entry name" value="HMBD"/>
</dbReference>
<proteinExistence type="inferred from homology"/>
<accession>A0A383XPT3</accession>
<dbReference type="Pfam" id="PF19335">
    <property type="entry name" value="HMBD"/>
    <property type="match status" value="1"/>
</dbReference>
<sequence length="550" mass="59062">MNTYQRWIVLIAVLMAAVVGYSLGTFRAPEPGTEAMRSGAGGGDGPCEGAPAEYWVAPMDASYRRDGPGKSPMGMDLVPVCGGGSGQSVDVQIEPAVVQHLGIRKAVVRRERLAPTIRASGVVALDADSLNMVHSRAAGWLEQLGVSTVGERVQPGDLLFSLFSPDLLAAEREYLSARGHRALREAAADRLLALGYTRAQIAALARRGSARERSDRHAQAPWVVASLDARPGQFVTPGSMVMTLARLDRVWIYVDVPERQAARLRPGLAAAATVQAWPGRQWTGRVDLVMPEVDASTRTQRARLVFDNPDEQLVPGMFADVTLTPEPDASMLTVPTQAVIRTGQGDRVVRVAAPGQYDIVPVTTGLSTEGRTAVLEGLAAGDQVVISGQFLIDSEANLDAETLRLRARQRPAGRARAIVREVNVADGTVRLEHGPLEPLGETGLSMPGMTMSFDLGAGLDPAAWSPGDRVEVRVERQGAARYVITEIDARSAAPMDHGEMGHGEMGHGEMDHGEMDHGEMDHGEMDHGEMDHGEMDHGEMDHGEMDHGEM</sequence>
<dbReference type="Pfam" id="PF25975">
    <property type="entry name" value="CzcB_C"/>
    <property type="match status" value="1"/>
</dbReference>
<protein>
    <submittedName>
        <fullName evidence="8">Uncharacterized protein</fullName>
    </submittedName>
</protein>
<evidence type="ECO:0000259" key="7">
    <source>
        <dbReference type="Pfam" id="PF25975"/>
    </source>
</evidence>
<evidence type="ECO:0000256" key="1">
    <source>
        <dbReference type="ARBA" id="ARBA00009477"/>
    </source>
</evidence>
<comment type="similarity">
    <text evidence="1">Belongs to the membrane fusion protein (MFP) (TC 8.A.1) family.</text>
</comment>
<organism evidence="8 9">
    <name type="scientific">Abyssibacter profundi</name>
    <dbReference type="NCBI Taxonomy" id="2182787"/>
    <lineage>
        <taxon>Bacteria</taxon>
        <taxon>Pseudomonadati</taxon>
        <taxon>Pseudomonadota</taxon>
        <taxon>Gammaproteobacteria</taxon>
        <taxon>Chromatiales</taxon>
        <taxon>Oceanococcaceae</taxon>
        <taxon>Abyssibacter</taxon>
    </lineage>
</organism>
<evidence type="ECO:0000259" key="5">
    <source>
        <dbReference type="Pfam" id="PF25919"/>
    </source>
</evidence>
<dbReference type="GO" id="GO:0030288">
    <property type="term" value="C:outer membrane-bounded periplasmic space"/>
    <property type="evidence" value="ECO:0007669"/>
    <property type="project" value="TreeGrafter"/>
</dbReference>
<dbReference type="SUPFAM" id="SSF111369">
    <property type="entry name" value="HlyD-like secretion proteins"/>
    <property type="match status" value="1"/>
</dbReference>
<dbReference type="InterPro" id="IPR058649">
    <property type="entry name" value="CzcB_C"/>
</dbReference>
<dbReference type="PANTHER" id="PTHR30097">
    <property type="entry name" value="CATION EFFLUX SYSTEM PROTEIN CUSB"/>
    <property type="match status" value="1"/>
</dbReference>
<evidence type="ECO:0000259" key="4">
    <source>
        <dbReference type="Pfam" id="PF25869"/>
    </source>
</evidence>
<dbReference type="FunFam" id="2.40.30.170:FF:000010">
    <property type="entry name" value="Efflux RND transporter periplasmic adaptor subunit"/>
    <property type="match status" value="1"/>
</dbReference>
<dbReference type="GO" id="GO:0060003">
    <property type="term" value="P:copper ion export"/>
    <property type="evidence" value="ECO:0007669"/>
    <property type="project" value="TreeGrafter"/>
</dbReference>
<evidence type="ECO:0000313" key="9">
    <source>
        <dbReference type="Proteomes" id="UP000251800"/>
    </source>
</evidence>
<dbReference type="InterPro" id="IPR051909">
    <property type="entry name" value="MFP_Cation_Efflux"/>
</dbReference>
<keyword evidence="9" id="KW-1185">Reference proteome</keyword>
<dbReference type="Proteomes" id="UP000251800">
    <property type="component" value="Unassembled WGS sequence"/>
</dbReference>
<dbReference type="Pfam" id="PF25919">
    <property type="entry name" value="BSH_CusB"/>
    <property type="match status" value="1"/>
</dbReference>
<dbReference type="InterPro" id="IPR042230">
    <property type="entry name" value="CusF_sf"/>
</dbReference>
<keyword evidence="2" id="KW-0813">Transport</keyword>
<dbReference type="InterPro" id="IPR006143">
    <property type="entry name" value="RND_pump_MFP"/>
</dbReference>
<dbReference type="InterPro" id="IPR058791">
    <property type="entry name" value="3HB_CusB"/>
</dbReference>
<evidence type="ECO:0000256" key="2">
    <source>
        <dbReference type="ARBA" id="ARBA00022448"/>
    </source>
</evidence>
<feature type="domain" description="CusB-like barrel-sandwich hybrid" evidence="5">
    <location>
        <begin position="131"/>
        <end position="244"/>
    </location>
</feature>
<dbReference type="GO" id="GO:0016020">
    <property type="term" value="C:membrane"/>
    <property type="evidence" value="ECO:0007669"/>
    <property type="project" value="InterPro"/>
</dbReference>
<evidence type="ECO:0000313" key="8">
    <source>
        <dbReference type="EMBL" id="PWN54637.1"/>
    </source>
</evidence>
<dbReference type="NCBIfam" id="TIGR01730">
    <property type="entry name" value="RND_mfp"/>
    <property type="match status" value="1"/>
</dbReference>
<dbReference type="Pfam" id="PF25954">
    <property type="entry name" value="Beta-barrel_RND_2"/>
    <property type="match status" value="1"/>
</dbReference>
<feature type="non-terminal residue" evidence="8">
    <location>
        <position position="550"/>
    </location>
</feature>
<gene>
    <name evidence="8" type="ORF">DEH80_16140</name>
</gene>
<dbReference type="GO" id="GO:0015679">
    <property type="term" value="P:plasma membrane copper ion transport"/>
    <property type="evidence" value="ECO:0007669"/>
    <property type="project" value="TreeGrafter"/>
</dbReference>
<dbReference type="EMBL" id="QEQK01000020">
    <property type="protein sequence ID" value="PWN54637.1"/>
    <property type="molecule type" value="Genomic_DNA"/>
</dbReference>
<dbReference type="Gene3D" id="2.40.30.170">
    <property type="match status" value="1"/>
</dbReference>
<dbReference type="InterPro" id="IPR021647">
    <property type="entry name" value="CusF_Ec"/>
</dbReference>
<dbReference type="AlphaFoldDB" id="A0A383XPT3"/>
<reference evidence="8 9" key="1">
    <citation type="submission" date="2018-05" db="EMBL/GenBank/DDBJ databases">
        <title>Abyssibacter profundi OUC007T gen. nov., sp. nov, a marine bacterium isolated from seawater of the Mariana Trench.</title>
        <authorList>
            <person name="Zhou S."/>
        </authorList>
    </citation>
    <scope>NUCLEOTIDE SEQUENCE [LARGE SCALE GENOMIC DNA]</scope>
    <source>
        <strain evidence="8 9">OUC007</strain>
    </source>
</reference>
<dbReference type="InterPro" id="IPR058792">
    <property type="entry name" value="Beta-barrel_RND_2"/>
</dbReference>
<dbReference type="Gene3D" id="2.40.420.20">
    <property type="match status" value="1"/>
</dbReference>
<feature type="domain" description="Heavy metal binding" evidence="3">
    <location>
        <begin position="54"/>
        <end position="80"/>
    </location>
</feature>
<dbReference type="Pfam" id="PF25869">
    <property type="entry name" value="3HB_CusB"/>
    <property type="match status" value="1"/>
</dbReference>
<evidence type="ECO:0000259" key="6">
    <source>
        <dbReference type="Pfam" id="PF25954"/>
    </source>
</evidence>
<feature type="domain" description="CusB-like beta-barrel" evidence="6">
    <location>
        <begin position="249"/>
        <end position="325"/>
    </location>
</feature>
<dbReference type="RefSeq" id="WP_109721558.1">
    <property type="nucleotide sequence ID" value="NZ_QEQK01000020.1"/>
</dbReference>
<dbReference type="PANTHER" id="PTHR30097:SF15">
    <property type="entry name" value="CATION EFFLUX SYSTEM PROTEIN CUSB"/>
    <property type="match status" value="1"/>
</dbReference>
<evidence type="ECO:0000259" key="3">
    <source>
        <dbReference type="Pfam" id="PF19335"/>
    </source>
</evidence>
<dbReference type="Pfam" id="PF11604">
    <property type="entry name" value="CusF_Ec"/>
    <property type="match status" value="1"/>
</dbReference>
<feature type="domain" description="CusB-like three alpha-helical bundle" evidence="4">
    <location>
        <begin position="166"/>
        <end position="211"/>
    </location>
</feature>
<dbReference type="Gene3D" id="2.40.50.320">
    <property type="entry name" value="Copper binding periplasmic protein CusF"/>
    <property type="match status" value="1"/>
</dbReference>
<name>A0A383XPT3_9GAMM</name>
<feature type="domain" description="CzcB-like C-terminal circularly permuted SH3-like" evidence="7">
    <location>
        <begin position="333"/>
        <end position="392"/>
    </location>
</feature>
<dbReference type="GO" id="GO:0046914">
    <property type="term" value="F:transition metal ion binding"/>
    <property type="evidence" value="ECO:0007669"/>
    <property type="project" value="TreeGrafter"/>
</dbReference>